<feature type="region of interest" description="Disordered" evidence="1">
    <location>
        <begin position="1"/>
        <end position="25"/>
    </location>
</feature>
<feature type="compositionally biased region" description="Polar residues" evidence="1">
    <location>
        <begin position="1"/>
        <end position="14"/>
    </location>
</feature>
<dbReference type="EMBL" id="ML995875">
    <property type="protein sequence ID" value="KAF2766239.1"/>
    <property type="molecule type" value="Genomic_DNA"/>
</dbReference>
<reference evidence="2" key="1">
    <citation type="journal article" date="2020" name="Stud. Mycol.">
        <title>101 Dothideomycetes genomes: a test case for predicting lifestyles and emergence of pathogens.</title>
        <authorList>
            <person name="Haridas S."/>
            <person name="Albert R."/>
            <person name="Binder M."/>
            <person name="Bloem J."/>
            <person name="Labutti K."/>
            <person name="Salamov A."/>
            <person name="Andreopoulos B."/>
            <person name="Baker S."/>
            <person name="Barry K."/>
            <person name="Bills G."/>
            <person name="Bluhm B."/>
            <person name="Cannon C."/>
            <person name="Castanera R."/>
            <person name="Culley D."/>
            <person name="Daum C."/>
            <person name="Ezra D."/>
            <person name="Gonzalez J."/>
            <person name="Henrissat B."/>
            <person name="Kuo A."/>
            <person name="Liang C."/>
            <person name="Lipzen A."/>
            <person name="Lutzoni F."/>
            <person name="Magnuson J."/>
            <person name="Mondo S."/>
            <person name="Nolan M."/>
            <person name="Ohm R."/>
            <person name="Pangilinan J."/>
            <person name="Park H.-J."/>
            <person name="Ramirez L."/>
            <person name="Alfaro M."/>
            <person name="Sun H."/>
            <person name="Tritt A."/>
            <person name="Yoshinaga Y."/>
            <person name="Zwiers L.-H."/>
            <person name="Turgeon B."/>
            <person name="Goodwin S."/>
            <person name="Spatafora J."/>
            <person name="Crous P."/>
            <person name="Grigoriev I."/>
        </authorList>
    </citation>
    <scope>NUCLEOTIDE SEQUENCE</scope>
    <source>
        <strain evidence="2">CBS 116005</strain>
    </source>
</reference>
<dbReference type="Proteomes" id="UP000799436">
    <property type="component" value="Unassembled WGS sequence"/>
</dbReference>
<evidence type="ECO:0000256" key="1">
    <source>
        <dbReference type="SAM" id="MobiDB-lite"/>
    </source>
</evidence>
<dbReference type="AlphaFoldDB" id="A0A6G1L125"/>
<gene>
    <name evidence="2" type="ORF">EJ03DRAFT_354157</name>
</gene>
<protein>
    <submittedName>
        <fullName evidence="2">Uncharacterized protein</fullName>
    </submittedName>
</protein>
<proteinExistence type="predicted"/>
<dbReference type="OrthoDB" id="10362465at2759"/>
<feature type="compositionally biased region" description="Basic residues" evidence="1">
    <location>
        <begin position="114"/>
        <end position="123"/>
    </location>
</feature>
<name>A0A6G1L125_9PEZI</name>
<organism evidence="2 3">
    <name type="scientific">Teratosphaeria nubilosa</name>
    <dbReference type="NCBI Taxonomy" id="161662"/>
    <lineage>
        <taxon>Eukaryota</taxon>
        <taxon>Fungi</taxon>
        <taxon>Dikarya</taxon>
        <taxon>Ascomycota</taxon>
        <taxon>Pezizomycotina</taxon>
        <taxon>Dothideomycetes</taxon>
        <taxon>Dothideomycetidae</taxon>
        <taxon>Mycosphaerellales</taxon>
        <taxon>Teratosphaeriaceae</taxon>
        <taxon>Teratosphaeria</taxon>
    </lineage>
</organism>
<keyword evidence="3" id="KW-1185">Reference proteome</keyword>
<sequence length="280" mass="31021">MSSRNSLRRNSTASTRDRRPSLQTQAHFEHLRALRQQRRAAPPLAMLNLYEHFIAPVDCRCPSCRVQTKYGPHVLCENRAKTTSSDSCGVRTSSASAGGALEMLPGTTYEPHVKTAKKGRRKSPVGEAASKLARGIKRRLSLSREAGPEPSSVQGPAGPAALTQIMYSPSEVSPDVIAAFEEESANARMPEPRFAELVFHANALLSNFDVRSSAPEQSSPRDSVLTAIRDDSVVEEELDSDLAETTRRLQEISLRYGGQEDEEEYPLMHFQHEPISRRYC</sequence>
<evidence type="ECO:0000313" key="3">
    <source>
        <dbReference type="Proteomes" id="UP000799436"/>
    </source>
</evidence>
<evidence type="ECO:0000313" key="2">
    <source>
        <dbReference type="EMBL" id="KAF2766239.1"/>
    </source>
</evidence>
<feature type="region of interest" description="Disordered" evidence="1">
    <location>
        <begin position="112"/>
        <end position="159"/>
    </location>
</feature>
<accession>A0A6G1L125</accession>